<dbReference type="InterPro" id="IPR045864">
    <property type="entry name" value="aa-tRNA-synth_II/BPL/LPL"/>
</dbReference>
<evidence type="ECO:0008006" key="3">
    <source>
        <dbReference type="Google" id="ProtNLM"/>
    </source>
</evidence>
<evidence type="ECO:0000313" key="1">
    <source>
        <dbReference type="EMBL" id="AUB55526.1"/>
    </source>
</evidence>
<evidence type="ECO:0000313" key="2">
    <source>
        <dbReference type="Proteomes" id="UP000232806"/>
    </source>
</evidence>
<dbReference type="SUPFAM" id="SSF55681">
    <property type="entry name" value="Class II aaRS and biotin synthetases"/>
    <property type="match status" value="1"/>
</dbReference>
<sequence>MKQKTLKPGMLYDGSQIKPMWAFQELGIKGSSIVTWIGPMDIHADELIDYEDVGLEISSAEMVHFIIEHFDAQPADMRLCYHRQRILVMIVKDILEEVGIKCLRRGDDLYVGQGKLSVSIASCSVSSMKIHFAMNLTSKGTPVDVETTGLTECTPGFEHEDIPSLAKRICALYASEISDMEQDIAKTRVF</sequence>
<protein>
    <recommendedName>
        <fullName evidence="3">DUF366 family protein</fullName>
    </recommendedName>
</protein>
<dbReference type="Pfam" id="PF04017">
    <property type="entry name" value="DUF366"/>
    <property type="match status" value="1"/>
</dbReference>
<name>A0A2H4VBR2_9EURY</name>
<dbReference type="GeneID" id="35121033"/>
<dbReference type="InterPro" id="IPR007162">
    <property type="entry name" value="DUF366"/>
</dbReference>
<organism evidence="1 2">
    <name type="scientific">Methanobacterium subterraneum</name>
    <dbReference type="NCBI Taxonomy" id="59277"/>
    <lineage>
        <taxon>Archaea</taxon>
        <taxon>Methanobacteriati</taxon>
        <taxon>Methanobacteriota</taxon>
        <taxon>Methanomada group</taxon>
        <taxon>Methanobacteria</taxon>
        <taxon>Methanobacteriales</taxon>
        <taxon>Methanobacteriaceae</taxon>
        <taxon>Methanobacterium</taxon>
    </lineage>
</organism>
<dbReference type="RefSeq" id="WP_100905504.1">
    <property type="nucleotide sequence ID" value="NZ_CP017766.1"/>
</dbReference>
<dbReference type="AlphaFoldDB" id="A0A2H4VBR2"/>
<dbReference type="OrthoDB" id="70011at2157"/>
<gene>
    <name evidence="1" type="ORF">BK007_05510</name>
</gene>
<proteinExistence type="predicted"/>
<dbReference type="PIRSF" id="PIRSF006503">
    <property type="entry name" value="UCP006503"/>
    <property type="match status" value="1"/>
</dbReference>
<reference evidence="1 2" key="1">
    <citation type="submission" date="2016-10" db="EMBL/GenBank/DDBJ databases">
        <title>Comparative genomics between deep and shallow subseafloor isolates.</title>
        <authorList>
            <person name="Ishii S."/>
            <person name="Miller J.R."/>
            <person name="Sutton G."/>
            <person name="Suzuki S."/>
            <person name="Methe B."/>
            <person name="Inagaki F."/>
            <person name="Imachi H."/>
        </authorList>
    </citation>
    <scope>NUCLEOTIDE SEQUENCE [LARGE SCALE GENOMIC DNA]</scope>
    <source>
        <strain evidence="1 2">MO-MB1</strain>
    </source>
</reference>
<dbReference type="EMBL" id="CP017766">
    <property type="protein sequence ID" value="AUB55526.1"/>
    <property type="molecule type" value="Genomic_DNA"/>
</dbReference>
<dbReference type="Proteomes" id="UP000232806">
    <property type="component" value="Chromosome"/>
</dbReference>
<accession>A0A2H4VBR2</accession>
<dbReference type="Gene3D" id="3.30.930.10">
    <property type="entry name" value="Bira Bifunctional Protein, Domain 2"/>
    <property type="match status" value="1"/>
</dbReference>